<dbReference type="OrthoDB" id="9810101at2"/>
<dbReference type="Pfam" id="PF08282">
    <property type="entry name" value="Hydrolase_3"/>
    <property type="match status" value="1"/>
</dbReference>
<dbReference type="PANTHER" id="PTHR10000">
    <property type="entry name" value="PHOSPHOSERINE PHOSPHATASE"/>
    <property type="match status" value="1"/>
</dbReference>
<dbReference type="SFLD" id="SFLDG01140">
    <property type="entry name" value="C2.B:_Phosphomannomutase_and_P"/>
    <property type="match status" value="1"/>
</dbReference>
<dbReference type="InterPro" id="IPR006379">
    <property type="entry name" value="HAD-SF_hydro_IIB"/>
</dbReference>
<dbReference type="NCBIfam" id="TIGR01482">
    <property type="entry name" value="SPP-subfamily"/>
    <property type="match status" value="1"/>
</dbReference>
<evidence type="ECO:0000313" key="2">
    <source>
        <dbReference type="Proteomes" id="UP000199520"/>
    </source>
</evidence>
<reference evidence="2" key="1">
    <citation type="submission" date="2016-10" db="EMBL/GenBank/DDBJ databases">
        <authorList>
            <person name="Varghese N."/>
            <person name="Submissions S."/>
        </authorList>
    </citation>
    <scope>NUCLEOTIDE SEQUENCE [LARGE SCALE GENOMIC DNA]</scope>
    <source>
        <strain evidence="2">DSM 13327</strain>
    </source>
</reference>
<dbReference type="GO" id="GO:0016791">
    <property type="term" value="F:phosphatase activity"/>
    <property type="evidence" value="ECO:0007669"/>
    <property type="project" value="UniProtKB-ARBA"/>
</dbReference>
<dbReference type="Gene3D" id="3.30.1240.10">
    <property type="match status" value="1"/>
</dbReference>
<evidence type="ECO:0008006" key="3">
    <source>
        <dbReference type="Google" id="ProtNLM"/>
    </source>
</evidence>
<accession>A0A1I4H049</accession>
<dbReference type="Proteomes" id="UP000199520">
    <property type="component" value="Unassembled WGS sequence"/>
</dbReference>
<keyword evidence="2" id="KW-1185">Reference proteome</keyword>
<dbReference type="NCBIfam" id="TIGR00099">
    <property type="entry name" value="Cof-subfamily"/>
    <property type="match status" value="1"/>
</dbReference>
<dbReference type="InterPro" id="IPR000150">
    <property type="entry name" value="Cof"/>
</dbReference>
<dbReference type="GO" id="GO:0005829">
    <property type="term" value="C:cytosol"/>
    <property type="evidence" value="ECO:0007669"/>
    <property type="project" value="TreeGrafter"/>
</dbReference>
<dbReference type="NCBIfam" id="TIGR01484">
    <property type="entry name" value="HAD-SF-IIB"/>
    <property type="match status" value="1"/>
</dbReference>
<dbReference type="STRING" id="1123291.SAMN04490355_100243"/>
<dbReference type="EMBL" id="FOTS01000002">
    <property type="protein sequence ID" value="SFL35160.1"/>
    <property type="molecule type" value="Genomic_DNA"/>
</dbReference>
<dbReference type="GO" id="GO:0000287">
    <property type="term" value="F:magnesium ion binding"/>
    <property type="evidence" value="ECO:0007669"/>
    <property type="project" value="TreeGrafter"/>
</dbReference>
<dbReference type="InterPro" id="IPR036412">
    <property type="entry name" value="HAD-like_sf"/>
</dbReference>
<protein>
    <recommendedName>
        <fullName evidence="3">Cof subfamily of IIB subfamily of haloacid dehalogenase superfamily/HAD-superfamily hydrolase, subfamily IIB</fullName>
    </recommendedName>
</protein>
<dbReference type="SUPFAM" id="SSF56784">
    <property type="entry name" value="HAD-like"/>
    <property type="match status" value="1"/>
</dbReference>
<dbReference type="RefSeq" id="WP_090932150.1">
    <property type="nucleotide sequence ID" value="NZ_FOTS01000002.1"/>
</dbReference>
<dbReference type="Gene3D" id="3.40.50.1000">
    <property type="entry name" value="HAD superfamily/HAD-like"/>
    <property type="match status" value="1"/>
</dbReference>
<gene>
    <name evidence="1" type="ORF">SAMN04490355_100243</name>
</gene>
<name>A0A1I4H049_9FIRM</name>
<dbReference type="PANTHER" id="PTHR10000:SF8">
    <property type="entry name" value="HAD SUPERFAMILY HYDROLASE-LIKE, TYPE 3"/>
    <property type="match status" value="1"/>
</dbReference>
<evidence type="ECO:0000313" key="1">
    <source>
        <dbReference type="EMBL" id="SFL35160.1"/>
    </source>
</evidence>
<dbReference type="CDD" id="cd07516">
    <property type="entry name" value="HAD_Pase"/>
    <property type="match status" value="1"/>
</dbReference>
<dbReference type="SFLD" id="SFLDS00003">
    <property type="entry name" value="Haloacid_Dehalogenase"/>
    <property type="match status" value="1"/>
</dbReference>
<dbReference type="AlphaFoldDB" id="A0A1I4H049"/>
<dbReference type="SFLD" id="SFLDG01144">
    <property type="entry name" value="C2.B.4:_PGP_Like"/>
    <property type="match status" value="1"/>
</dbReference>
<proteinExistence type="predicted"/>
<organism evidence="1 2">
    <name type="scientific">Pelosinus propionicus DSM 13327</name>
    <dbReference type="NCBI Taxonomy" id="1123291"/>
    <lineage>
        <taxon>Bacteria</taxon>
        <taxon>Bacillati</taxon>
        <taxon>Bacillota</taxon>
        <taxon>Negativicutes</taxon>
        <taxon>Selenomonadales</taxon>
        <taxon>Sporomusaceae</taxon>
        <taxon>Pelosinus</taxon>
    </lineage>
</organism>
<dbReference type="InterPro" id="IPR023214">
    <property type="entry name" value="HAD_sf"/>
</dbReference>
<sequence length="275" mass="30835">MDVECCVCDLDGTLLNSSMALSDANISAIRILQERGIMVVLATGRNDLYVKDIARQLGISTPIISCNGGLVRWQDTGEILYSKHLPSPTDRTIIEYCLAKDYDFTVSSYDCIYHRKNSERVAVFHQYNAKVHLSLRVPLKEITQSDALPLGKLLKLFIWKLNKSQIDEFSQLHNSEGKLTIVSSEKNGLDIMAQCTSKGEALRFFTEKYGINLANTMVFGDNYNDISMMELAGYPIAVANAEEQVKQSAKYVTLSNNEDGVAYAIHQYILDKRLT</sequence>